<dbReference type="PROSITE" id="PS51186">
    <property type="entry name" value="GNAT"/>
    <property type="match status" value="1"/>
</dbReference>
<dbReference type="InterPro" id="IPR051908">
    <property type="entry name" value="Ribosomal_N-acetyltransferase"/>
</dbReference>
<dbReference type="OrthoDB" id="41238at2759"/>
<evidence type="ECO:0000256" key="1">
    <source>
        <dbReference type="SAM" id="MobiDB-lite"/>
    </source>
</evidence>
<dbReference type="InterPro" id="IPR016181">
    <property type="entry name" value="Acyl_CoA_acyltransferase"/>
</dbReference>
<dbReference type="Proteomes" id="UP000092666">
    <property type="component" value="Unassembled WGS sequence"/>
</dbReference>
<dbReference type="PANTHER" id="PTHR43441">
    <property type="entry name" value="RIBOSOMAL-PROTEIN-SERINE ACETYLTRANSFERASE"/>
    <property type="match status" value="1"/>
</dbReference>
<evidence type="ECO:0000259" key="2">
    <source>
        <dbReference type="PROSITE" id="PS51186"/>
    </source>
</evidence>
<feature type="compositionally biased region" description="Basic residues" evidence="1">
    <location>
        <begin position="54"/>
        <end position="65"/>
    </location>
</feature>
<dbReference type="EMBL" id="KI669496">
    <property type="protein sequence ID" value="OCF36101.1"/>
    <property type="molecule type" value="Genomic_DNA"/>
</dbReference>
<evidence type="ECO:0000313" key="4">
    <source>
        <dbReference type="Proteomes" id="UP000092666"/>
    </source>
</evidence>
<gene>
    <name evidence="3" type="ORF">I316_01973</name>
</gene>
<sequence>MLTSNHTVPIYLYDAPDEIHTKALPHTPPGLQRSQDDTYPPHHSPLQLYPTPRCHAHPHAHTHPHRSSDRSFLVHKPEDSPIPVSKPIESVLNLYEPNPAPQTWNEKKPMHLYDINFAFPFHFLQTEQVRLEPLVPSKHLQGFLSLPDESWAALGNLGPYDRESALRDIEEFRSDPSSLLMAVIDLQAERVGKDSFAGVYGLIRVTEEYMDAIFGVINVHPRYRRTHINTHGMFLTLSYLFDELKLVRVQYDANVSNEASIRAAERFEFRAEGICRNYNGLPKLRVAAHDAAGEKREDEVVSRQLLNDNGQKDTGGHQAGPAAMAQGHDTWLSSVTDYEWVNGGKKRLQKLMERPVVDIGKND</sequence>
<feature type="domain" description="N-acetyltransferase" evidence="2">
    <location>
        <begin position="129"/>
        <end position="287"/>
    </location>
</feature>
<accession>A0A1B9GYI5</accession>
<organism evidence="3 4">
    <name type="scientific">Kwoniella heveanensis BCC8398</name>
    <dbReference type="NCBI Taxonomy" id="1296120"/>
    <lineage>
        <taxon>Eukaryota</taxon>
        <taxon>Fungi</taxon>
        <taxon>Dikarya</taxon>
        <taxon>Basidiomycota</taxon>
        <taxon>Agaricomycotina</taxon>
        <taxon>Tremellomycetes</taxon>
        <taxon>Tremellales</taxon>
        <taxon>Cryptococcaceae</taxon>
        <taxon>Kwoniella</taxon>
    </lineage>
</organism>
<dbReference type="SUPFAM" id="SSF55729">
    <property type="entry name" value="Acyl-CoA N-acyltransferases (Nat)"/>
    <property type="match status" value="1"/>
</dbReference>
<feature type="region of interest" description="Disordered" evidence="1">
    <location>
        <begin position="21"/>
        <end position="81"/>
    </location>
</feature>
<proteinExistence type="predicted"/>
<dbReference type="Gene3D" id="3.40.630.30">
    <property type="match status" value="1"/>
</dbReference>
<dbReference type="GO" id="GO:0008999">
    <property type="term" value="F:protein-N-terminal-alanine acetyltransferase activity"/>
    <property type="evidence" value="ECO:0007669"/>
    <property type="project" value="TreeGrafter"/>
</dbReference>
<protein>
    <recommendedName>
        <fullName evidence="2">N-acetyltransferase domain-containing protein</fullName>
    </recommendedName>
</protein>
<dbReference type="AlphaFoldDB" id="A0A1B9GYI5"/>
<dbReference type="GO" id="GO:1990189">
    <property type="term" value="F:protein N-terminal-serine acetyltransferase activity"/>
    <property type="evidence" value="ECO:0007669"/>
    <property type="project" value="TreeGrafter"/>
</dbReference>
<reference evidence="4" key="2">
    <citation type="submission" date="2013-12" db="EMBL/GenBank/DDBJ databases">
        <title>Evolution of pathogenesis and genome organization in the Tremellales.</title>
        <authorList>
            <person name="Cuomo C."/>
            <person name="Litvintseva A."/>
            <person name="Heitman J."/>
            <person name="Chen Y."/>
            <person name="Sun S."/>
            <person name="Springer D."/>
            <person name="Dromer F."/>
            <person name="Young S."/>
            <person name="Zeng Q."/>
            <person name="Chapman S."/>
            <person name="Gujja S."/>
            <person name="Saif S."/>
            <person name="Birren B."/>
        </authorList>
    </citation>
    <scope>NUCLEOTIDE SEQUENCE [LARGE SCALE GENOMIC DNA]</scope>
    <source>
        <strain evidence="4">BCC8398</strain>
    </source>
</reference>
<keyword evidence="4" id="KW-1185">Reference proteome</keyword>
<dbReference type="PANTHER" id="PTHR43441:SF5">
    <property type="entry name" value="FAMILY ACETYLTRANSFERASE, PUTATIVE-RELATED"/>
    <property type="match status" value="1"/>
</dbReference>
<reference evidence="3 4" key="1">
    <citation type="submission" date="2013-07" db="EMBL/GenBank/DDBJ databases">
        <title>The Genome Sequence of Cryptococcus heveanensis BCC8398.</title>
        <authorList>
            <consortium name="The Broad Institute Genome Sequencing Platform"/>
            <person name="Cuomo C."/>
            <person name="Litvintseva A."/>
            <person name="Chen Y."/>
            <person name="Heitman J."/>
            <person name="Sun S."/>
            <person name="Springer D."/>
            <person name="Dromer F."/>
            <person name="Young S.K."/>
            <person name="Zeng Q."/>
            <person name="Gargeya S."/>
            <person name="Fitzgerald M."/>
            <person name="Abouelleil A."/>
            <person name="Alvarado L."/>
            <person name="Berlin A.M."/>
            <person name="Chapman S.B."/>
            <person name="Dewar J."/>
            <person name="Goldberg J."/>
            <person name="Griggs A."/>
            <person name="Gujja S."/>
            <person name="Hansen M."/>
            <person name="Howarth C."/>
            <person name="Imamovic A."/>
            <person name="Larimer J."/>
            <person name="McCowan C."/>
            <person name="Murphy C."/>
            <person name="Pearson M."/>
            <person name="Priest M."/>
            <person name="Roberts A."/>
            <person name="Saif S."/>
            <person name="Shea T."/>
            <person name="Sykes S."/>
            <person name="Wortman J."/>
            <person name="Nusbaum C."/>
            <person name="Birren B."/>
        </authorList>
    </citation>
    <scope>NUCLEOTIDE SEQUENCE [LARGE SCALE GENOMIC DNA]</scope>
    <source>
        <strain evidence="3 4">BCC8398</strain>
    </source>
</reference>
<dbReference type="Pfam" id="PF13302">
    <property type="entry name" value="Acetyltransf_3"/>
    <property type="match status" value="1"/>
</dbReference>
<dbReference type="InterPro" id="IPR000182">
    <property type="entry name" value="GNAT_dom"/>
</dbReference>
<name>A0A1B9GYI5_9TREE</name>
<evidence type="ECO:0000313" key="3">
    <source>
        <dbReference type="EMBL" id="OCF36101.1"/>
    </source>
</evidence>